<evidence type="ECO:0000313" key="2">
    <source>
        <dbReference type="Proteomes" id="UP001150581"/>
    </source>
</evidence>
<evidence type="ECO:0000313" key="1">
    <source>
        <dbReference type="EMBL" id="KAJ1901683.1"/>
    </source>
</evidence>
<organism evidence="1 2">
    <name type="scientific">Kickxella alabastrina</name>
    <dbReference type="NCBI Taxonomy" id="61397"/>
    <lineage>
        <taxon>Eukaryota</taxon>
        <taxon>Fungi</taxon>
        <taxon>Fungi incertae sedis</taxon>
        <taxon>Zoopagomycota</taxon>
        <taxon>Kickxellomycotina</taxon>
        <taxon>Kickxellomycetes</taxon>
        <taxon>Kickxellales</taxon>
        <taxon>Kickxellaceae</taxon>
        <taxon>Kickxella</taxon>
    </lineage>
</organism>
<accession>A0ACC1IVM5</accession>
<name>A0ACC1IVM5_9FUNG</name>
<reference evidence="1" key="1">
    <citation type="submission" date="2022-07" db="EMBL/GenBank/DDBJ databases">
        <title>Phylogenomic reconstructions and comparative analyses of Kickxellomycotina fungi.</title>
        <authorList>
            <person name="Reynolds N.K."/>
            <person name="Stajich J.E."/>
            <person name="Barry K."/>
            <person name="Grigoriev I.V."/>
            <person name="Crous P."/>
            <person name="Smith M.E."/>
        </authorList>
    </citation>
    <scope>NUCLEOTIDE SEQUENCE</scope>
    <source>
        <strain evidence="1">Benny 63K</strain>
    </source>
</reference>
<gene>
    <name evidence="1" type="ORF">LPJ66_000596</name>
</gene>
<comment type="caution">
    <text evidence="1">The sequence shown here is derived from an EMBL/GenBank/DDBJ whole genome shotgun (WGS) entry which is preliminary data.</text>
</comment>
<sequence length="250" mass="26591">MSVTSRFTLPLARGLPSARIASLRTLAAGDSSRGYATKRKAAPHPNSVPLEKAISILKAYEVGQPKQTVELHVHCAPEKGQPPIRGSCILPMAYKSDITVLVFAEGEKAKEAEIAGADYVGGEDLVNKVRDGEVKFDKCLSTPEMLPKVAKIARMLGPKGLMPTVNKGTVTSEVAEAVRYSKNALDFRADKANIVHTGVAKVGFSAEDITANIATVMKSVRANSKGSRAKFISRVYLSSTRGPGVQVADA</sequence>
<protein>
    <submittedName>
        <fullName evidence="1">Uncharacterized protein</fullName>
    </submittedName>
</protein>
<keyword evidence="2" id="KW-1185">Reference proteome</keyword>
<dbReference type="EMBL" id="JANBPG010000019">
    <property type="protein sequence ID" value="KAJ1901683.1"/>
    <property type="molecule type" value="Genomic_DNA"/>
</dbReference>
<proteinExistence type="predicted"/>
<dbReference type="Proteomes" id="UP001150581">
    <property type="component" value="Unassembled WGS sequence"/>
</dbReference>